<sequence length="98" mass="11505">MAPWHSIWSKRLLAFRWLVGRNRPKDLLEIVSVNKTKTYKMIPYTPCRQHLSQCFLCTVLVFWSPCEPIRLIRLTHSSHGRMDLPRLLLSTLLTSTAQ</sequence>
<dbReference type="AlphaFoldDB" id="A0A2M4DFX0"/>
<accession>A0A2M4DFX0</accession>
<dbReference type="EMBL" id="GGFL01011890">
    <property type="protein sequence ID" value="MBW76068.1"/>
    <property type="molecule type" value="Transcribed_RNA"/>
</dbReference>
<proteinExistence type="predicted"/>
<organism evidence="1">
    <name type="scientific">Anopheles darlingi</name>
    <name type="common">Mosquito</name>
    <dbReference type="NCBI Taxonomy" id="43151"/>
    <lineage>
        <taxon>Eukaryota</taxon>
        <taxon>Metazoa</taxon>
        <taxon>Ecdysozoa</taxon>
        <taxon>Arthropoda</taxon>
        <taxon>Hexapoda</taxon>
        <taxon>Insecta</taxon>
        <taxon>Pterygota</taxon>
        <taxon>Neoptera</taxon>
        <taxon>Endopterygota</taxon>
        <taxon>Diptera</taxon>
        <taxon>Nematocera</taxon>
        <taxon>Culicoidea</taxon>
        <taxon>Culicidae</taxon>
        <taxon>Anophelinae</taxon>
        <taxon>Anopheles</taxon>
    </lineage>
</organism>
<name>A0A2M4DFX0_ANODA</name>
<reference evidence="1" key="1">
    <citation type="submission" date="2018-01" db="EMBL/GenBank/DDBJ databases">
        <title>An insight into the sialome of Amazonian anophelines.</title>
        <authorList>
            <person name="Ribeiro J.M."/>
            <person name="Scarpassa V."/>
            <person name="Calvo E."/>
        </authorList>
    </citation>
    <scope>NUCLEOTIDE SEQUENCE</scope>
</reference>
<protein>
    <submittedName>
        <fullName evidence="1">Putative secreted protein</fullName>
    </submittedName>
</protein>
<evidence type="ECO:0000313" key="1">
    <source>
        <dbReference type="EMBL" id="MBW76068.1"/>
    </source>
</evidence>